<evidence type="ECO:0000313" key="14">
    <source>
        <dbReference type="Proteomes" id="UP000694417"/>
    </source>
</evidence>
<dbReference type="Proteomes" id="UP000694417">
    <property type="component" value="Unplaced"/>
</dbReference>
<comment type="subunit">
    <text evidence="10 11">Supercomplex made of cofactors A to E. Cofactors A and D function by capturing and stabilizing tubulin in a quasi-native conformation. Cofactor E binds to the cofactor D-tubulin complex; interaction with cofactor C then causes the release of tubulin polypeptides that are committed to the native state.</text>
</comment>
<proteinExistence type="inferred from homology"/>
<reference evidence="13" key="2">
    <citation type="submission" date="2025-09" db="UniProtKB">
        <authorList>
            <consortium name="Ensembl"/>
        </authorList>
    </citation>
    <scope>IDENTIFICATION</scope>
</reference>
<dbReference type="GO" id="GO:0007021">
    <property type="term" value="P:tubulin complex assembly"/>
    <property type="evidence" value="ECO:0007669"/>
    <property type="project" value="UniProtKB-UniRule"/>
</dbReference>
<evidence type="ECO:0000256" key="2">
    <source>
        <dbReference type="ARBA" id="ARBA00004245"/>
    </source>
</evidence>
<organism evidence="13 14">
    <name type="scientific">Urocitellus parryii</name>
    <name type="common">Arctic ground squirrel</name>
    <name type="synonym">Spermophilus parryii</name>
    <dbReference type="NCBI Taxonomy" id="9999"/>
    <lineage>
        <taxon>Eukaryota</taxon>
        <taxon>Metazoa</taxon>
        <taxon>Chordata</taxon>
        <taxon>Craniata</taxon>
        <taxon>Vertebrata</taxon>
        <taxon>Euteleostomi</taxon>
        <taxon>Mammalia</taxon>
        <taxon>Eutheria</taxon>
        <taxon>Euarchontoglires</taxon>
        <taxon>Glires</taxon>
        <taxon>Rodentia</taxon>
        <taxon>Sciuromorpha</taxon>
        <taxon>Sciuridae</taxon>
        <taxon>Xerinae</taxon>
        <taxon>Marmotini</taxon>
        <taxon>Urocitellus</taxon>
    </lineage>
</organism>
<evidence type="ECO:0000256" key="11">
    <source>
        <dbReference type="RuleBase" id="RU364030"/>
    </source>
</evidence>
<dbReference type="Ensembl" id="ENSUPAT00010019520.1">
    <property type="protein sequence ID" value="ENSUPAP00010017123.1"/>
    <property type="gene ID" value="ENSUPAG00010013662.1"/>
</dbReference>
<keyword evidence="8 11" id="KW-0143">Chaperone</keyword>
<dbReference type="GO" id="GO:0048487">
    <property type="term" value="F:beta-tubulin binding"/>
    <property type="evidence" value="ECO:0007669"/>
    <property type="project" value="InterPro"/>
</dbReference>
<accession>A0A8D2HQH2</accession>
<reference evidence="13" key="1">
    <citation type="submission" date="2025-08" db="UniProtKB">
        <authorList>
            <consortium name="Ensembl"/>
        </authorList>
    </citation>
    <scope>IDENTIFICATION</scope>
</reference>
<gene>
    <name evidence="13" type="primary">TBCA</name>
</gene>
<keyword evidence="6 11" id="KW-0493">Microtubule</keyword>
<dbReference type="PANTHER" id="PTHR21500">
    <property type="entry name" value="TUBULIN-SPECIFIC CHAPERONE A"/>
    <property type="match status" value="1"/>
</dbReference>
<dbReference type="FunFam" id="1.20.58.90:FF:000009">
    <property type="entry name" value="Tubulin-specific chaperone A"/>
    <property type="match status" value="1"/>
</dbReference>
<evidence type="ECO:0000256" key="10">
    <source>
        <dbReference type="ARBA" id="ARBA00026055"/>
    </source>
</evidence>
<dbReference type="PANTHER" id="PTHR21500:SF0">
    <property type="entry name" value="TUBULIN-SPECIFIC CHAPERONE A"/>
    <property type="match status" value="1"/>
</dbReference>
<evidence type="ECO:0000256" key="5">
    <source>
        <dbReference type="ARBA" id="ARBA00022490"/>
    </source>
</evidence>
<evidence type="ECO:0000313" key="13">
    <source>
        <dbReference type="Ensembl" id="ENSUPAP00010017123.1"/>
    </source>
</evidence>
<dbReference type="SUPFAM" id="SSF46988">
    <property type="entry name" value="Tubulin chaperone cofactor A"/>
    <property type="match status" value="1"/>
</dbReference>
<evidence type="ECO:0000256" key="4">
    <source>
        <dbReference type="ARBA" id="ARBA00015002"/>
    </source>
</evidence>
<keyword evidence="7" id="KW-0007">Acetylation</keyword>
<sequence length="142" mass="16396">MRAGPTTTKPPPPRHRPPLLFRISAPPSYSAQGTMADPRVRQIKIKTGVVKRLVKEKVMYEKEAKQQEEKIEKMKAEDGENYALKKQAEILQESRMMIPDCQRRLEAAYTDLQQILETEKDLEEAEEYKEARLVLDSVKLEA</sequence>
<dbReference type="GO" id="GO:0005874">
    <property type="term" value="C:microtubule"/>
    <property type="evidence" value="ECO:0007669"/>
    <property type="project" value="UniProtKB-KW"/>
</dbReference>
<dbReference type="Pfam" id="PF02970">
    <property type="entry name" value="TBCA"/>
    <property type="match status" value="1"/>
</dbReference>
<dbReference type="RefSeq" id="XP_026249067.1">
    <property type="nucleotide sequence ID" value="XM_026393282.1"/>
</dbReference>
<dbReference type="Gene3D" id="1.20.58.90">
    <property type="match status" value="1"/>
</dbReference>
<dbReference type="GeneTree" id="ENSGT00390000009710"/>
<keyword evidence="12" id="KW-0175">Coiled coil</keyword>
<evidence type="ECO:0000256" key="8">
    <source>
        <dbReference type="ARBA" id="ARBA00023186"/>
    </source>
</evidence>
<evidence type="ECO:0000256" key="1">
    <source>
        <dbReference type="ARBA" id="ARBA00003046"/>
    </source>
</evidence>
<keyword evidence="14" id="KW-1185">Reference proteome</keyword>
<comment type="subcellular location">
    <subcellularLocation>
        <location evidence="2 11">Cytoplasm</location>
        <location evidence="2 11">Cytoskeleton</location>
    </subcellularLocation>
</comment>
<name>A0A8D2HQH2_UROPR</name>
<keyword evidence="5 11" id="KW-0963">Cytoplasm</keyword>
<comment type="similarity">
    <text evidence="3 11">Belongs to the TBCA family.</text>
</comment>
<dbReference type="GO" id="GO:0005829">
    <property type="term" value="C:cytosol"/>
    <property type="evidence" value="ECO:0007669"/>
    <property type="project" value="TreeGrafter"/>
</dbReference>
<evidence type="ECO:0000256" key="9">
    <source>
        <dbReference type="ARBA" id="ARBA00023212"/>
    </source>
</evidence>
<feature type="coiled-coil region" evidence="12">
    <location>
        <begin position="50"/>
        <end position="77"/>
    </location>
</feature>
<evidence type="ECO:0000256" key="3">
    <source>
        <dbReference type="ARBA" id="ARBA00006806"/>
    </source>
</evidence>
<protein>
    <recommendedName>
        <fullName evidence="4 11">Tubulin-specific chaperone A</fullName>
    </recommendedName>
</protein>
<dbReference type="GO" id="GO:0005730">
    <property type="term" value="C:nucleolus"/>
    <property type="evidence" value="ECO:0007669"/>
    <property type="project" value="Ensembl"/>
</dbReference>
<comment type="function">
    <text evidence="1">Tubulin-folding protein; involved in the early step of the tubulin folding pathway.</text>
</comment>
<dbReference type="AlphaFoldDB" id="A0A8D2HQH2"/>
<keyword evidence="9 11" id="KW-0206">Cytoskeleton</keyword>
<evidence type="ECO:0000256" key="6">
    <source>
        <dbReference type="ARBA" id="ARBA00022701"/>
    </source>
</evidence>
<dbReference type="InterPro" id="IPR036126">
    <property type="entry name" value="TBCA_sf"/>
</dbReference>
<dbReference type="InterPro" id="IPR004226">
    <property type="entry name" value="TBCA"/>
</dbReference>
<dbReference type="GeneID" id="113185975"/>
<dbReference type="GO" id="GO:0007023">
    <property type="term" value="P:post-chaperonin tubulin folding pathway"/>
    <property type="evidence" value="ECO:0007669"/>
    <property type="project" value="UniProtKB-UniRule"/>
</dbReference>
<evidence type="ECO:0000256" key="12">
    <source>
        <dbReference type="SAM" id="Coils"/>
    </source>
</evidence>
<evidence type="ECO:0000256" key="7">
    <source>
        <dbReference type="ARBA" id="ARBA00022990"/>
    </source>
</evidence>